<organism evidence="1">
    <name type="scientific">Thiolapillus brandeum</name>
    <dbReference type="NCBI Taxonomy" id="1076588"/>
    <lineage>
        <taxon>Bacteria</taxon>
        <taxon>Pseudomonadati</taxon>
        <taxon>Pseudomonadota</taxon>
        <taxon>Gammaproteobacteria</taxon>
        <taxon>Chromatiales</taxon>
        <taxon>Sedimenticolaceae</taxon>
        <taxon>Thiolapillus</taxon>
    </lineage>
</organism>
<evidence type="ECO:0000313" key="1">
    <source>
        <dbReference type="EMBL" id="HHH12911.1"/>
    </source>
</evidence>
<sequence length="159" mass="18443">PGLPTVGSGKTRIDYWVASFQYNAERWSLTAEYMREPVEWQSYLPPTFNDSREAEGYYLQGTWRTTEAWEVLLRYEAAYLDRHDRDGSRQSSLSGLPAHLYFSRIWSLGLTWHITSHMMLRGQFDIADGTAPLSARENPDPAAMERHWKLFSLLFSVGF</sequence>
<dbReference type="InterPro" id="IPR010870">
    <property type="entry name" value="Porin_O/P"/>
</dbReference>
<dbReference type="InterPro" id="IPR023614">
    <property type="entry name" value="Porin_dom_sf"/>
</dbReference>
<dbReference type="Gene3D" id="2.40.160.10">
    <property type="entry name" value="Porin"/>
    <property type="match status" value="1"/>
</dbReference>
<dbReference type="SUPFAM" id="SSF56935">
    <property type="entry name" value="Porins"/>
    <property type="match status" value="1"/>
</dbReference>
<proteinExistence type="predicted"/>
<dbReference type="Proteomes" id="UP000886100">
    <property type="component" value="Unassembled WGS sequence"/>
</dbReference>
<accession>A0A7C5IYC2</accession>
<dbReference type="AlphaFoldDB" id="A0A7C5IYC2"/>
<name>A0A7C5IYC2_9GAMM</name>
<gene>
    <name evidence="1" type="ORF">ENJ98_01625</name>
</gene>
<evidence type="ECO:0008006" key="2">
    <source>
        <dbReference type="Google" id="ProtNLM"/>
    </source>
</evidence>
<comment type="caution">
    <text evidence="1">The sequence shown here is derived from an EMBL/GenBank/DDBJ whole genome shotgun (WGS) entry which is preliminary data.</text>
</comment>
<protein>
    <recommendedName>
        <fullName evidence="2">DUF3570 domain-containing protein</fullName>
    </recommendedName>
</protein>
<feature type="non-terminal residue" evidence="1">
    <location>
        <position position="1"/>
    </location>
</feature>
<reference evidence="1" key="1">
    <citation type="journal article" date="2020" name="mSystems">
        <title>Genome- and Community-Level Interaction Insights into Carbon Utilization and Element Cycling Functions of Hydrothermarchaeota in Hydrothermal Sediment.</title>
        <authorList>
            <person name="Zhou Z."/>
            <person name="Liu Y."/>
            <person name="Xu W."/>
            <person name="Pan J."/>
            <person name="Luo Z.H."/>
            <person name="Li M."/>
        </authorList>
    </citation>
    <scope>NUCLEOTIDE SEQUENCE [LARGE SCALE GENOMIC DNA]</scope>
    <source>
        <strain evidence="1">HyVt-535</strain>
    </source>
</reference>
<dbReference type="Pfam" id="PF07396">
    <property type="entry name" value="Porin_O_P"/>
    <property type="match status" value="1"/>
</dbReference>
<dbReference type="EMBL" id="DROM01000101">
    <property type="protein sequence ID" value="HHH12911.1"/>
    <property type="molecule type" value="Genomic_DNA"/>
</dbReference>